<name>A0A7Z7IL70_9MYCO</name>
<comment type="similarity">
    <text evidence="3">Belongs to the bacterial ribosomal protein bL31 family.</text>
</comment>
<dbReference type="PROSITE" id="PS01143">
    <property type="entry name" value="RIBOSOMAL_L31"/>
    <property type="match status" value="1"/>
</dbReference>
<dbReference type="Proteomes" id="UP000554965">
    <property type="component" value="Unassembled WGS sequence"/>
</dbReference>
<reference evidence="4 5" key="1">
    <citation type="submission" date="2017-10" db="EMBL/GenBank/DDBJ databases">
        <authorList>
            <consortium name="Urmite Genomes"/>
        </authorList>
    </citation>
    <scope>NUCLEOTIDE SEQUENCE [LARGE SCALE GENOMIC DNA]</scope>
    <source>
        <strain evidence="4 5">FB-527</strain>
    </source>
</reference>
<keyword evidence="1 3" id="KW-0689">Ribosomal protein</keyword>
<evidence type="ECO:0000313" key="5">
    <source>
        <dbReference type="Proteomes" id="UP000554965"/>
    </source>
</evidence>
<dbReference type="InterPro" id="IPR034704">
    <property type="entry name" value="Ribosomal_bL28/bL31-like_sf"/>
</dbReference>
<dbReference type="NCBIfam" id="TIGR00105">
    <property type="entry name" value="L31"/>
    <property type="match status" value="1"/>
</dbReference>
<protein>
    <recommendedName>
        <fullName evidence="3">50S ribosomal protein L31</fullName>
    </recommendedName>
</protein>
<accession>A0A7Z7IL70</accession>
<evidence type="ECO:0000256" key="1">
    <source>
        <dbReference type="ARBA" id="ARBA00022980"/>
    </source>
</evidence>
<evidence type="ECO:0000313" key="4">
    <source>
        <dbReference type="EMBL" id="SOJ54220.1"/>
    </source>
</evidence>
<evidence type="ECO:0000256" key="2">
    <source>
        <dbReference type="ARBA" id="ARBA00023274"/>
    </source>
</evidence>
<dbReference type="AlphaFoldDB" id="A0A7Z7IL70"/>
<proteinExistence type="inferred from homology"/>
<dbReference type="GO" id="GO:0003735">
    <property type="term" value="F:structural constituent of ribosome"/>
    <property type="evidence" value="ECO:0007669"/>
    <property type="project" value="InterPro"/>
</dbReference>
<dbReference type="PRINTS" id="PR01249">
    <property type="entry name" value="RIBOSOMALL31"/>
</dbReference>
<gene>
    <name evidence="4" type="primary">rpmE_1</name>
    <name evidence="4" type="ORF">MSIMFB_01719</name>
</gene>
<keyword evidence="2 3" id="KW-0687">Ribonucleoprotein</keyword>
<dbReference type="InterPro" id="IPR002150">
    <property type="entry name" value="Ribosomal_bL31"/>
</dbReference>
<dbReference type="Pfam" id="PF01197">
    <property type="entry name" value="Ribosomal_L31"/>
    <property type="match status" value="1"/>
</dbReference>
<dbReference type="SUPFAM" id="SSF143800">
    <property type="entry name" value="L28p-like"/>
    <property type="match status" value="1"/>
</dbReference>
<dbReference type="EMBL" id="OCTY01000002">
    <property type="protein sequence ID" value="SOJ54220.1"/>
    <property type="molecule type" value="Genomic_DNA"/>
</dbReference>
<sequence length="46" mass="5255">MKPGILEVSADSHPFWTGARRTLDTAGRVERFNRRYGQRPLSPKAK</sequence>
<dbReference type="GO" id="GO:0006412">
    <property type="term" value="P:translation"/>
    <property type="evidence" value="ECO:0007669"/>
    <property type="project" value="InterPro"/>
</dbReference>
<dbReference type="InterPro" id="IPR042105">
    <property type="entry name" value="Ribosomal_bL31_sf"/>
</dbReference>
<evidence type="ECO:0000256" key="3">
    <source>
        <dbReference type="RuleBase" id="RU000564"/>
    </source>
</evidence>
<dbReference type="GO" id="GO:1990904">
    <property type="term" value="C:ribonucleoprotein complex"/>
    <property type="evidence" value="ECO:0007669"/>
    <property type="project" value="UniProtKB-KW"/>
</dbReference>
<organism evidence="4 5">
    <name type="scientific">Mycobacterium simulans</name>
    <dbReference type="NCBI Taxonomy" id="627089"/>
    <lineage>
        <taxon>Bacteria</taxon>
        <taxon>Bacillati</taxon>
        <taxon>Actinomycetota</taxon>
        <taxon>Actinomycetes</taxon>
        <taxon>Mycobacteriales</taxon>
        <taxon>Mycobacteriaceae</taxon>
        <taxon>Mycobacterium</taxon>
    </lineage>
</organism>
<comment type="caution">
    <text evidence="4">The sequence shown here is derived from an EMBL/GenBank/DDBJ whole genome shotgun (WGS) entry which is preliminary data.</text>
</comment>
<dbReference type="GO" id="GO:0005840">
    <property type="term" value="C:ribosome"/>
    <property type="evidence" value="ECO:0007669"/>
    <property type="project" value="UniProtKB-KW"/>
</dbReference>
<dbReference type="Gene3D" id="4.10.830.30">
    <property type="entry name" value="Ribosomal protein L31"/>
    <property type="match status" value="1"/>
</dbReference>
<keyword evidence="5" id="KW-1185">Reference proteome</keyword>